<dbReference type="STRING" id="1266660.A0A1G4ISE9"/>
<dbReference type="PANTHER" id="PTHR28077">
    <property type="entry name" value="INOSITOL PHOSPHORYLCERAMIDE SYNTHASE REGULATORY SUBUNIT KEI1"/>
    <property type="match status" value="1"/>
</dbReference>
<dbReference type="GO" id="GO:0006673">
    <property type="term" value="P:inositol phosphoceramide metabolic process"/>
    <property type="evidence" value="ECO:0007669"/>
    <property type="project" value="EnsemblFungi"/>
</dbReference>
<dbReference type="GO" id="GO:0030148">
    <property type="term" value="P:sphingolipid biosynthetic process"/>
    <property type="evidence" value="ECO:0007669"/>
    <property type="project" value="EnsemblFungi"/>
</dbReference>
<dbReference type="OrthoDB" id="3338076at2759"/>
<accession>A0A1G4ISE9</accession>
<dbReference type="InterPro" id="IPR013862">
    <property type="entry name" value="Kei1"/>
</dbReference>
<proteinExistence type="predicted"/>
<feature type="transmembrane region" description="Helical" evidence="1">
    <location>
        <begin position="7"/>
        <end position="27"/>
    </location>
</feature>
<evidence type="ECO:0000313" key="3">
    <source>
        <dbReference type="Proteomes" id="UP000190274"/>
    </source>
</evidence>
<dbReference type="GO" id="GO:0070917">
    <property type="term" value="F:inositol phosphoceramide synthase regulator activity"/>
    <property type="evidence" value="ECO:0007669"/>
    <property type="project" value="EnsemblFungi"/>
</dbReference>
<dbReference type="Proteomes" id="UP000190274">
    <property type="component" value="Chromosome B"/>
</dbReference>
<dbReference type="AlphaFoldDB" id="A0A1G4ISE9"/>
<evidence type="ECO:0000256" key="1">
    <source>
        <dbReference type="SAM" id="Phobius"/>
    </source>
</evidence>
<sequence length="216" mass="24905">MVHFPKSFLGAFPLYIGVEIALGITIFNKCSGFYGILGLITGHDLDLMQWLLYVVSIIAVIVYSLALTQVYKPQLLMYSLTVVVFTIDTALTCFFTLWFSGQWFSAKHHEMTDPSSQTHQSGSPESKYARGENLASQSASQTAEFFFTMLVTLLALSWRFYFNFIILAFVQRLFRHPKYMVDLNDVEQDLKNKSQLAKCWYKSECICYKWCKHYLA</sequence>
<feature type="transmembrane region" description="Helical" evidence="1">
    <location>
        <begin position="47"/>
        <end position="68"/>
    </location>
</feature>
<protein>
    <submittedName>
        <fullName evidence="2">LADA_0B03378g1_1</fullName>
    </submittedName>
</protein>
<reference evidence="3" key="1">
    <citation type="submission" date="2016-03" db="EMBL/GenBank/DDBJ databases">
        <authorList>
            <person name="Devillers H."/>
        </authorList>
    </citation>
    <scope>NUCLEOTIDE SEQUENCE [LARGE SCALE GENOMIC DNA]</scope>
</reference>
<keyword evidence="1" id="KW-0472">Membrane</keyword>
<organism evidence="2 3">
    <name type="scientific">Lachancea dasiensis</name>
    <dbReference type="NCBI Taxonomy" id="1072105"/>
    <lineage>
        <taxon>Eukaryota</taxon>
        <taxon>Fungi</taxon>
        <taxon>Dikarya</taxon>
        <taxon>Ascomycota</taxon>
        <taxon>Saccharomycotina</taxon>
        <taxon>Saccharomycetes</taxon>
        <taxon>Saccharomycetales</taxon>
        <taxon>Saccharomycetaceae</taxon>
        <taxon>Lachancea</taxon>
    </lineage>
</organism>
<feature type="transmembrane region" description="Helical" evidence="1">
    <location>
        <begin position="75"/>
        <end position="99"/>
    </location>
</feature>
<evidence type="ECO:0000313" key="2">
    <source>
        <dbReference type="EMBL" id="SCU79826.1"/>
    </source>
</evidence>
<keyword evidence="1" id="KW-1133">Transmembrane helix</keyword>
<gene>
    <name evidence="2" type="ORF">LADA_0B03378G</name>
</gene>
<keyword evidence="3" id="KW-1185">Reference proteome</keyword>
<dbReference type="PANTHER" id="PTHR28077:SF1">
    <property type="entry name" value="INOSITOL PHOSPHORYLCERAMIDE SYNTHASE REGULATORY SUBUNIT KEI1"/>
    <property type="match status" value="1"/>
</dbReference>
<dbReference type="GO" id="GO:0000139">
    <property type="term" value="C:Golgi membrane"/>
    <property type="evidence" value="ECO:0007669"/>
    <property type="project" value="EnsemblFungi"/>
</dbReference>
<name>A0A1G4ISE9_9SACH</name>
<dbReference type="GO" id="GO:0070916">
    <property type="term" value="C:inositol phosphoceramide synthase complex"/>
    <property type="evidence" value="ECO:0007669"/>
    <property type="project" value="EnsemblFungi"/>
</dbReference>
<keyword evidence="1" id="KW-0812">Transmembrane</keyword>
<feature type="transmembrane region" description="Helical" evidence="1">
    <location>
        <begin position="145"/>
        <end position="170"/>
    </location>
</feature>
<dbReference type="EMBL" id="LT598456">
    <property type="protein sequence ID" value="SCU79826.1"/>
    <property type="molecule type" value="Genomic_DNA"/>
</dbReference>
<dbReference type="Pfam" id="PF08552">
    <property type="entry name" value="Kei1"/>
    <property type="match status" value="1"/>
</dbReference>